<reference evidence="10" key="1">
    <citation type="submission" date="2021-02" db="EMBL/GenBank/DDBJ databases">
        <authorList>
            <person name="Nowell W R."/>
        </authorList>
    </citation>
    <scope>NUCLEOTIDE SEQUENCE</scope>
</reference>
<evidence type="ECO:0000256" key="6">
    <source>
        <dbReference type="ARBA" id="ARBA00023136"/>
    </source>
</evidence>
<evidence type="ECO:0000259" key="8">
    <source>
        <dbReference type="PROSITE" id="PS50893"/>
    </source>
</evidence>
<dbReference type="GO" id="GO:0140359">
    <property type="term" value="F:ABC-type transporter activity"/>
    <property type="evidence" value="ECO:0007669"/>
    <property type="project" value="InterPro"/>
</dbReference>
<dbReference type="AlphaFoldDB" id="A0A815EY69"/>
<protein>
    <submittedName>
        <fullName evidence="10">Uncharacterized protein</fullName>
    </submittedName>
</protein>
<dbReference type="InterPro" id="IPR000412">
    <property type="entry name" value="ABC_2_transport"/>
</dbReference>
<evidence type="ECO:0000259" key="9">
    <source>
        <dbReference type="PROSITE" id="PS51012"/>
    </source>
</evidence>
<dbReference type="PROSITE" id="PS00211">
    <property type="entry name" value="ABC_TRANSPORTER_1"/>
    <property type="match status" value="1"/>
</dbReference>
<feature type="transmembrane region" description="Helical" evidence="7">
    <location>
        <begin position="752"/>
        <end position="776"/>
    </location>
</feature>
<dbReference type="GO" id="GO:0016887">
    <property type="term" value="F:ATP hydrolysis activity"/>
    <property type="evidence" value="ECO:0007669"/>
    <property type="project" value="InterPro"/>
</dbReference>
<dbReference type="PROSITE" id="PS50893">
    <property type="entry name" value="ABC_TRANSPORTER_2"/>
    <property type="match status" value="1"/>
</dbReference>
<evidence type="ECO:0000313" key="11">
    <source>
        <dbReference type="Proteomes" id="UP000663860"/>
    </source>
</evidence>
<dbReference type="InterPro" id="IPR003593">
    <property type="entry name" value="AAA+_ATPase"/>
</dbReference>
<keyword evidence="6 7" id="KW-0472">Membrane</keyword>
<evidence type="ECO:0000256" key="7">
    <source>
        <dbReference type="SAM" id="Phobius"/>
    </source>
</evidence>
<dbReference type="GO" id="GO:0005524">
    <property type="term" value="F:ATP binding"/>
    <property type="evidence" value="ECO:0007669"/>
    <property type="project" value="UniProtKB-KW"/>
</dbReference>
<feature type="domain" description="ABC transmembrane type-2" evidence="9">
    <location>
        <begin position="533"/>
        <end position="777"/>
    </location>
</feature>
<feature type="transmembrane region" description="Helical" evidence="7">
    <location>
        <begin position="583"/>
        <end position="607"/>
    </location>
</feature>
<keyword evidence="5 7" id="KW-1133">Transmembrane helix</keyword>
<dbReference type="Pfam" id="PF12698">
    <property type="entry name" value="ABC2_membrane_3"/>
    <property type="match status" value="1"/>
</dbReference>
<dbReference type="PANTHER" id="PTHR43038">
    <property type="entry name" value="ATP-BINDING CASSETTE, SUB-FAMILY H, MEMBER 1"/>
    <property type="match status" value="1"/>
</dbReference>
<dbReference type="InterPro" id="IPR013525">
    <property type="entry name" value="ABC2_TM"/>
</dbReference>
<dbReference type="InterPro" id="IPR027417">
    <property type="entry name" value="P-loop_NTPase"/>
</dbReference>
<feature type="domain" description="ABC transporter" evidence="8">
    <location>
        <begin position="32"/>
        <end position="266"/>
    </location>
</feature>
<dbReference type="EMBL" id="CAJNOE010000711">
    <property type="protein sequence ID" value="CAF1316122.1"/>
    <property type="molecule type" value="Genomic_DNA"/>
</dbReference>
<evidence type="ECO:0000256" key="1">
    <source>
        <dbReference type="ARBA" id="ARBA00004141"/>
    </source>
</evidence>
<evidence type="ECO:0000256" key="4">
    <source>
        <dbReference type="ARBA" id="ARBA00022840"/>
    </source>
</evidence>
<evidence type="ECO:0000256" key="3">
    <source>
        <dbReference type="ARBA" id="ARBA00022741"/>
    </source>
</evidence>
<evidence type="ECO:0000256" key="5">
    <source>
        <dbReference type="ARBA" id="ARBA00022989"/>
    </source>
</evidence>
<comment type="caution">
    <text evidence="10">The sequence shown here is derived from an EMBL/GenBank/DDBJ whole genome shotgun (WGS) entry which is preliminary data.</text>
</comment>
<dbReference type="GO" id="GO:0043190">
    <property type="term" value="C:ATP-binding cassette (ABC) transporter complex"/>
    <property type="evidence" value="ECO:0007669"/>
    <property type="project" value="InterPro"/>
</dbReference>
<dbReference type="PANTHER" id="PTHR43038:SF3">
    <property type="entry name" value="ABC TRANSPORTER G FAMILY MEMBER 20 ISOFORM X1"/>
    <property type="match status" value="1"/>
</dbReference>
<dbReference type="InterPro" id="IPR017871">
    <property type="entry name" value="ABC_transporter-like_CS"/>
</dbReference>
<feature type="transmembrane region" description="Helical" evidence="7">
    <location>
        <begin position="696"/>
        <end position="714"/>
    </location>
</feature>
<accession>A0A815EY69</accession>
<dbReference type="Pfam" id="PF00005">
    <property type="entry name" value="ABC_tran"/>
    <property type="match status" value="1"/>
</dbReference>
<dbReference type="Proteomes" id="UP000663860">
    <property type="component" value="Unassembled WGS sequence"/>
</dbReference>
<name>A0A815EY69_9BILA</name>
<feature type="transmembrane region" description="Helical" evidence="7">
    <location>
        <begin position="662"/>
        <end position="684"/>
    </location>
</feature>
<dbReference type="SMART" id="SM00382">
    <property type="entry name" value="AAA"/>
    <property type="match status" value="1"/>
</dbReference>
<feature type="transmembrane region" description="Helical" evidence="7">
    <location>
        <begin position="627"/>
        <end position="650"/>
    </location>
</feature>
<dbReference type="InterPro" id="IPR003439">
    <property type="entry name" value="ABC_transporter-like_ATP-bd"/>
</dbReference>
<evidence type="ECO:0000313" key="10">
    <source>
        <dbReference type="EMBL" id="CAF1316122.1"/>
    </source>
</evidence>
<sequence length="778" mass="87122">MSDEINSLSNPIAGNQALLENQSENETRDLAVCVEGAWKNYGYWWKSMTALRDVTLHVPTGNIYGLLGPSGCGKTTLLRCIVGRLQLNRGEVTVLGQRPGSRGHEVPGRAVGFMPQETALYKDFSISEMLHYFGHLHDMNRKDILSREKFLLSFLDLPSRSKKICQLSGGQQRRVSLACALLQQPQLLLLDEPTVGVDPLLREKIWSHLIHISQTSRTTIIITTHYIEEARKANRVGLMRSGRMLAEDEPSRLLTIYNQTSLENVFLHLCLEDQNRLQPNLMNSTNENDQTNTTVSINNQNIPPPDVINGETPHSQIRRKELVKNPVLRAKRAAYDCCICPKAHKIYASMVKDLTMIKRSIGFLIFQFFIPVVQISLFCLCIGRDPQHVPMALFNSEAINGFPTGNLSLELLNKINSEQVHFTPFNDLTSAMDAVKEGHYWGVAVFRYNFSQAIKNKLIFAKTDPATLNASSIHLYLDMTNQQVSFVMQNVILTSTQLFLKDVLSHHKVDPALADPPVIVEIPVYGAKDQQVSFVMQNVILTSTQLFLKDVLSHHKVDPALADPPVIVEIPVYGAKGQKFLNFAAPGMMISIIFFLAIGLTALIFVVEKKEGLLERSWIAGVTTVEVMLAHIIVKFFIQFIQIILMIIFADVIFQVKIEGPVILAMALIFLQGICGMSYGLLISAMCEQEVEVMEVALGSVFPILLSSGVIWPAEGMPPIMRFLSNFTPLTHVVEAMRCIVSRAWTLVYFKVWFGFVISGAWTCGFFTLAAILFALRK</sequence>
<evidence type="ECO:0000256" key="2">
    <source>
        <dbReference type="ARBA" id="ARBA00022692"/>
    </source>
</evidence>
<gene>
    <name evidence="10" type="ORF">IZO911_LOCUS34882</name>
</gene>
<dbReference type="Gene3D" id="3.40.50.300">
    <property type="entry name" value="P-loop containing nucleotide triphosphate hydrolases"/>
    <property type="match status" value="1"/>
</dbReference>
<organism evidence="10 11">
    <name type="scientific">Adineta steineri</name>
    <dbReference type="NCBI Taxonomy" id="433720"/>
    <lineage>
        <taxon>Eukaryota</taxon>
        <taxon>Metazoa</taxon>
        <taxon>Spiralia</taxon>
        <taxon>Gnathifera</taxon>
        <taxon>Rotifera</taxon>
        <taxon>Eurotatoria</taxon>
        <taxon>Bdelloidea</taxon>
        <taxon>Adinetida</taxon>
        <taxon>Adinetidae</taxon>
        <taxon>Adineta</taxon>
    </lineage>
</organism>
<dbReference type="CDD" id="cd03230">
    <property type="entry name" value="ABC_DR_subfamily_A"/>
    <property type="match status" value="1"/>
</dbReference>
<keyword evidence="2 7" id="KW-0812">Transmembrane</keyword>
<dbReference type="InterPro" id="IPR047817">
    <property type="entry name" value="ABC2_TM_bact-type"/>
</dbReference>
<keyword evidence="4" id="KW-0067">ATP-binding</keyword>
<dbReference type="SUPFAM" id="SSF52540">
    <property type="entry name" value="P-loop containing nucleoside triphosphate hydrolases"/>
    <property type="match status" value="1"/>
</dbReference>
<comment type="subcellular location">
    <subcellularLocation>
        <location evidence="1">Membrane</location>
        <topology evidence="1">Multi-pass membrane protein</topology>
    </subcellularLocation>
</comment>
<proteinExistence type="predicted"/>
<keyword evidence="3" id="KW-0547">Nucleotide-binding</keyword>
<dbReference type="PROSITE" id="PS51012">
    <property type="entry name" value="ABC_TM2"/>
    <property type="match status" value="1"/>
</dbReference>
<dbReference type="PRINTS" id="PR00164">
    <property type="entry name" value="ABC2TRNSPORT"/>
</dbReference>